<reference evidence="2 3" key="1">
    <citation type="journal article" date="2012" name="Appl. Environ. Microbiol.">
        <title>Short-read sequencing for genomic analysis of the brown rot fungus Fibroporia radiculosa.</title>
        <authorList>
            <person name="Tang J.D."/>
            <person name="Perkins A.D."/>
            <person name="Sonstegard T.S."/>
            <person name="Schroeder S.G."/>
            <person name="Burgess S.C."/>
            <person name="Diehl S.V."/>
        </authorList>
    </citation>
    <scope>NUCLEOTIDE SEQUENCE [LARGE SCALE GENOMIC DNA]</scope>
    <source>
        <strain evidence="2 3">TFFH 294</strain>
    </source>
</reference>
<proteinExistence type="predicted"/>
<organism evidence="2 3">
    <name type="scientific">Fibroporia radiculosa</name>
    <dbReference type="NCBI Taxonomy" id="599839"/>
    <lineage>
        <taxon>Eukaryota</taxon>
        <taxon>Fungi</taxon>
        <taxon>Dikarya</taxon>
        <taxon>Basidiomycota</taxon>
        <taxon>Agaricomycotina</taxon>
        <taxon>Agaricomycetes</taxon>
        <taxon>Polyporales</taxon>
        <taxon>Fibroporiaceae</taxon>
        <taxon>Fibroporia</taxon>
    </lineage>
</organism>
<evidence type="ECO:0000313" key="2">
    <source>
        <dbReference type="EMBL" id="CCL98561.1"/>
    </source>
</evidence>
<gene>
    <name evidence="2" type="ORF">FIBRA_00561</name>
</gene>
<evidence type="ECO:0000259" key="1">
    <source>
        <dbReference type="Pfam" id="PF12937"/>
    </source>
</evidence>
<sequence>MSPNHDILEKTILHNRKLNRWADVLASEQHRITTAAVEASASFQVDKTARIVTAPVNRLPNEILTEVMVIARDLDTTSPMKWIALTHVCRHWREMALATPMLWSTIHARVSLPYLCASLERAADALVSLSIYDTRPAVTKVIQANAVRIVSLTTYTYCLQLLAIFMPRLQKLELHGNGHPYILLHSRNEHLPQLRTLLLDSLSLPLSSPWLKKLTRLELSRHPHYLIETNFTEFLNALNSCVDLEILKIDQRSGDHPGFTDDLPSSNVAFLPKLRILGLIGKIDDLNILLRHLVFPPTIYIQLEGAANYYWDEEAGPTVAVVLPPTPTLSSLLKTASTLELTASSNLELQAWRHEETEPMCSTRIEMAEWGPSGSTLFQTSLFEVVHLFSDAQVKCLALAGPQALLHIDAWTQIFSTFPTLTRLELHGNGCIGDFIQIFGARAGESLVCPGLVSLKLGYLLTYEASDLARALASRIERGRKLYCLQIVQGAICGAATLILPTLAEVVDAVEIVHT</sequence>
<dbReference type="Pfam" id="PF12937">
    <property type="entry name" value="F-box-like"/>
    <property type="match status" value="1"/>
</dbReference>
<dbReference type="EMBL" id="HE796890">
    <property type="protein sequence ID" value="CCL98561.1"/>
    <property type="molecule type" value="Genomic_DNA"/>
</dbReference>
<protein>
    <recommendedName>
        <fullName evidence="1">F-box domain-containing protein</fullName>
    </recommendedName>
</protein>
<keyword evidence="3" id="KW-1185">Reference proteome</keyword>
<dbReference type="HOGENOM" id="CLU_473292_0_0_1"/>
<dbReference type="Gene3D" id="1.20.1280.50">
    <property type="match status" value="1"/>
</dbReference>
<feature type="domain" description="F-box" evidence="1">
    <location>
        <begin position="57"/>
        <end position="107"/>
    </location>
</feature>
<dbReference type="OrthoDB" id="2800666at2759"/>
<name>J4I803_9APHY</name>
<evidence type="ECO:0000313" key="3">
    <source>
        <dbReference type="Proteomes" id="UP000006352"/>
    </source>
</evidence>
<dbReference type="AlphaFoldDB" id="J4I803"/>
<dbReference type="SUPFAM" id="SSF52047">
    <property type="entry name" value="RNI-like"/>
    <property type="match status" value="1"/>
</dbReference>
<dbReference type="GeneID" id="24093472"/>
<dbReference type="Proteomes" id="UP000006352">
    <property type="component" value="Unassembled WGS sequence"/>
</dbReference>
<dbReference type="InterPro" id="IPR001810">
    <property type="entry name" value="F-box_dom"/>
</dbReference>
<dbReference type="InParanoid" id="J4I803"/>
<accession>J4I803</accession>
<dbReference type="PANTHER" id="PTHR38926:SF5">
    <property type="entry name" value="F-BOX AND LEUCINE-RICH REPEAT PROTEIN 6"/>
    <property type="match status" value="1"/>
</dbReference>
<dbReference type="RefSeq" id="XP_012177844.1">
    <property type="nucleotide sequence ID" value="XM_012322454.1"/>
</dbReference>
<dbReference type="PANTHER" id="PTHR38926">
    <property type="entry name" value="F-BOX DOMAIN CONTAINING PROTEIN, EXPRESSED"/>
    <property type="match status" value="1"/>
</dbReference>